<dbReference type="EMBL" id="CYKH01001751">
    <property type="protein sequence ID" value="CUG89615.1"/>
    <property type="molecule type" value="Genomic_DNA"/>
</dbReference>
<feature type="region of interest" description="Disordered" evidence="1">
    <location>
        <begin position="120"/>
        <end position="165"/>
    </location>
</feature>
<name>A0A0S4JHX5_BODSA</name>
<evidence type="ECO:0000256" key="1">
    <source>
        <dbReference type="SAM" id="MobiDB-lite"/>
    </source>
</evidence>
<sequence>MLLFCQVPPSVAVRVSLDVKKHFVDAGEHQISEHQLRQQLFATLKTHGCGDSYITLYQRISEFQTARVPILVFIAGTGCCGKSSIAHMLGSKLSNFHIVNTNLLLDTLYAISMVDKCNPPLSSPTTSEGGGSEDDDIPFPSCEHPFITPSNGHGDDLEDSQNYGGSFSAGGGERAACGSSANHLGFWIRHALRRRRSFRRDPVTCQQLREPSDDVNVVVQEWKEACSLVASSIQGEIHKALREGKALIIEGTFINLADYASYIMPRALEDTMSQLRGEQRSIAGTTVPAAKVPAGRSRGRPIVLSSLLQLPREVPPMVLRLWLQEQRHQHPSLHHVSGSSPQPPPNSSMTIVTSGMASLDVDTEILTPPANFSAVVGEQQQIGGVGGGTFVSSGVCTIGGAASQQQPTTTTTPPPALSSYDDEYDSTTAASQQQPTTTTPPPALSSYDDEYDPLTISDDVEELLRVVEAAHLAEIEGCCVAPRSLTSDVRECLSDYVSRETFHVRRTVDVGASLHEELLRRICSELDRQKAAAAAV</sequence>
<dbReference type="VEuPathDB" id="TriTrypDB:BSAL_22355"/>
<feature type="compositionally biased region" description="Low complexity" evidence="1">
    <location>
        <begin position="426"/>
        <end position="437"/>
    </location>
</feature>
<evidence type="ECO:0000313" key="3">
    <source>
        <dbReference type="Proteomes" id="UP000051952"/>
    </source>
</evidence>
<accession>A0A0S4JHX5</accession>
<dbReference type="PANTHER" id="PTHR33477">
    <property type="entry name" value="P-LOOP NTPASE DOMAIN-CONTAINING PROTEIN LPA1 HOMOLOG 1"/>
    <property type="match status" value="1"/>
</dbReference>
<organism evidence="2 3">
    <name type="scientific">Bodo saltans</name>
    <name type="common">Flagellated protozoan</name>
    <dbReference type="NCBI Taxonomy" id="75058"/>
    <lineage>
        <taxon>Eukaryota</taxon>
        <taxon>Discoba</taxon>
        <taxon>Euglenozoa</taxon>
        <taxon>Kinetoplastea</taxon>
        <taxon>Metakinetoplastina</taxon>
        <taxon>Eubodonida</taxon>
        <taxon>Bodonidae</taxon>
        <taxon>Bodo</taxon>
    </lineage>
</organism>
<dbReference type="PANTHER" id="PTHR33477:SF2">
    <property type="entry name" value="2-PHOSPHOGLYCERATE KINASE"/>
    <property type="match status" value="1"/>
</dbReference>
<gene>
    <name evidence="2" type="ORF">BSAL_22355</name>
</gene>
<protein>
    <recommendedName>
        <fullName evidence="4">Zeta toxin domain-containing protein</fullName>
    </recommendedName>
</protein>
<keyword evidence="3" id="KW-1185">Reference proteome</keyword>
<dbReference type="AlphaFoldDB" id="A0A0S4JHX5"/>
<evidence type="ECO:0000313" key="2">
    <source>
        <dbReference type="EMBL" id="CUG89615.1"/>
    </source>
</evidence>
<dbReference type="Proteomes" id="UP000051952">
    <property type="component" value="Unassembled WGS sequence"/>
</dbReference>
<proteinExistence type="predicted"/>
<feature type="region of interest" description="Disordered" evidence="1">
    <location>
        <begin position="400"/>
        <end position="447"/>
    </location>
</feature>
<feature type="region of interest" description="Disordered" evidence="1">
    <location>
        <begin position="330"/>
        <end position="351"/>
    </location>
</feature>
<reference evidence="3" key="1">
    <citation type="submission" date="2015-09" db="EMBL/GenBank/DDBJ databases">
        <authorList>
            <consortium name="Pathogen Informatics"/>
        </authorList>
    </citation>
    <scope>NUCLEOTIDE SEQUENCE [LARGE SCALE GENOMIC DNA]</scope>
    <source>
        <strain evidence="3">Lake Konstanz</strain>
    </source>
</reference>
<dbReference type="OrthoDB" id="271259at2759"/>
<evidence type="ECO:0008006" key="4">
    <source>
        <dbReference type="Google" id="ProtNLM"/>
    </source>
</evidence>